<dbReference type="Pfam" id="PF00069">
    <property type="entry name" value="Pkinase"/>
    <property type="match status" value="1"/>
</dbReference>
<dbReference type="GO" id="GO:0000045">
    <property type="term" value="P:autophagosome assembly"/>
    <property type="evidence" value="ECO:0007669"/>
    <property type="project" value="TreeGrafter"/>
</dbReference>
<evidence type="ECO:0000256" key="5">
    <source>
        <dbReference type="ARBA" id="ARBA00022741"/>
    </source>
</evidence>
<evidence type="ECO:0000256" key="7">
    <source>
        <dbReference type="ARBA" id="ARBA00022840"/>
    </source>
</evidence>
<keyword evidence="4" id="KW-0808">Transferase</keyword>
<dbReference type="RefSeq" id="XP_033594051.1">
    <property type="nucleotide sequence ID" value="XM_033735065.1"/>
</dbReference>
<dbReference type="Proteomes" id="UP000799767">
    <property type="component" value="Unassembled WGS sequence"/>
</dbReference>
<dbReference type="PROSITE" id="PS50011">
    <property type="entry name" value="PROTEIN_KINASE_DOM"/>
    <property type="match status" value="1"/>
</dbReference>
<comment type="catalytic activity">
    <reaction evidence="9">
        <text>L-threonyl-[protein] + ATP = O-phospho-L-threonyl-[protein] + ADP + H(+)</text>
        <dbReference type="Rhea" id="RHEA:46608"/>
        <dbReference type="Rhea" id="RHEA-COMP:11060"/>
        <dbReference type="Rhea" id="RHEA-COMP:11605"/>
        <dbReference type="ChEBI" id="CHEBI:15378"/>
        <dbReference type="ChEBI" id="CHEBI:30013"/>
        <dbReference type="ChEBI" id="CHEBI:30616"/>
        <dbReference type="ChEBI" id="CHEBI:61977"/>
        <dbReference type="ChEBI" id="CHEBI:456216"/>
        <dbReference type="EC" id="2.7.11.1"/>
    </reaction>
</comment>
<dbReference type="EMBL" id="MU001631">
    <property type="protein sequence ID" value="KAF2487482.1"/>
    <property type="molecule type" value="Genomic_DNA"/>
</dbReference>
<dbReference type="GeneID" id="54476067"/>
<gene>
    <name evidence="12" type="ORF">BDY17DRAFT_306861</name>
</gene>
<dbReference type="InterPro" id="IPR000719">
    <property type="entry name" value="Prot_kinase_dom"/>
</dbReference>
<evidence type="ECO:0000259" key="11">
    <source>
        <dbReference type="PROSITE" id="PS50011"/>
    </source>
</evidence>
<comment type="catalytic activity">
    <reaction evidence="10">
        <text>L-seryl-[protein] + ATP = O-phospho-L-seryl-[protein] + ADP + H(+)</text>
        <dbReference type="Rhea" id="RHEA:17989"/>
        <dbReference type="Rhea" id="RHEA-COMP:9863"/>
        <dbReference type="Rhea" id="RHEA-COMP:11604"/>
        <dbReference type="ChEBI" id="CHEBI:15378"/>
        <dbReference type="ChEBI" id="CHEBI:29999"/>
        <dbReference type="ChEBI" id="CHEBI:30616"/>
        <dbReference type="ChEBI" id="CHEBI:83421"/>
        <dbReference type="ChEBI" id="CHEBI:456216"/>
        <dbReference type="EC" id="2.7.11.1"/>
    </reaction>
</comment>
<keyword evidence="13" id="KW-1185">Reference proteome</keyword>
<accession>A0A6A6Q5B3</accession>
<keyword evidence="6 12" id="KW-0418">Kinase</keyword>
<dbReference type="InterPro" id="IPR045269">
    <property type="entry name" value="Atg1-like"/>
</dbReference>
<keyword evidence="3" id="KW-0723">Serine/threonine-protein kinase</keyword>
<evidence type="ECO:0000256" key="1">
    <source>
        <dbReference type="ARBA" id="ARBA00004623"/>
    </source>
</evidence>
<evidence type="ECO:0000256" key="8">
    <source>
        <dbReference type="ARBA" id="ARBA00030237"/>
    </source>
</evidence>
<reference evidence="12" key="1">
    <citation type="journal article" date="2020" name="Stud. Mycol.">
        <title>101 Dothideomycetes genomes: a test case for predicting lifestyles and emergence of pathogens.</title>
        <authorList>
            <person name="Haridas S."/>
            <person name="Albert R."/>
            <person name="Binder M."/>
            <person name="Bloem J."/>
            <person name="Labutti K."/>
            <person name="Salamov A."/>
            <person name="Andreopoulos B."/>
            <person name="Baker S."/>
            <person name="Barry K."/>
            <person name="Bills G."/>
            <person name="Bluhm B."/>
            <person name="Cannon C."/>
            <person name="Castanera R."/>
            <person name="Culley D."/>
            <person name="Daum C."/>
            <person name="Ezra D."/>
            <person name="Gonzalez J."/>
            <person name="Henrissat B."/>
            <person name="Kuo A."/>
            <person name="Liang C."/>
            <person name="Lipzen A."/>
            <person name="Lutzoni F."/>
            <person name="Magnuson J."/>
            <person name="Mondo S."/>
            <person name="Nolan M."/>
            <person name="Ohm R."/>
            <person name="Pangilinan J."/>
            <person name="Park H.-J."/>
            <person name="Ramirez L."/>
            <person name="Alfaro M."/>
            <person name="Sun H."/>
            <person name="Tritt A."/>
            <person name="Yoshinaga Y."/>
            <person name="Zwiers L.-H."/>
            <person name="Turgeon B."/>
            <person name="Goodwin S."/>
            <person name="Spatafora J."/>
            <person name="Crous P."/>
            <person name="Grigoriev I."/>
        </authorList>
    </citation>
    <scope>NUCLEOTIDE SEQUENCE</scope>
    <source>
        <strain evidence="12">CBS 113389</strain>
    </source>
</reference>
<evidence type="ECO:0000256" key="10">
    <source>
        <dbReference type="ARBA" id="ARBA00048679"/>
    </source>
</evidence>
<evidence type="ECO:0000256" key="9">
    <source>
        <dbReference type="ARBA" id="ARBA00047899"/>
    </source>
</evidence>
<evidence type="ECO:0000256" key="6">
    <source>
        <dbReference type="ARBA" id="ARBA00022777"/>
    </source>
</evidence>
<dbReference type="GO" id="GO:0005776">
    <property type="term" value="C:autophagosome"/>
    <property type="evidence" value="ECO:0007669"/>
    <property type="project" value="TreeGrafter"/>
</dbReference>
<keyword evidence="7" id="KW-0067">ATP-binding</keyword>
<evidence type="ECO:0000256" key="2">
    <source>
        <dbReference type="ARBA" id="ARBA00012513"/>
    </source>
</evidence>
<evidence type="ECO:0000256" key="4">
    <source>
        <dbReference type="ARBA" id="ARBA00022679"/>
    </source>
</evidence>
<dbReference type="Gene3D" id="1.10.510.10">
    <property type="entry name" value="Transferase(Phosphotransferase) domain 1"/>
    <property type="match status" value="1"/>
</dbReference>
<feature type="domain" description="Protein kinase" evidence="11">
    <location>
        <begin position="30"/>
        <end position="261"/>
    </location>
</feature>
<dbReference type="GO" id="GO:0010506">
    <property type="term" value="P:regulation of autophagy"/>
    <property type="evidence" value="ECO:0007669"/>
    <property type="project" value="InterPro"/>
</dbReference>
<dbReference type="GO" id="GO:0005829">
    <property type="term" value="C:cytosol"/>
    <property type="evidence" value="ECO:0007669"/>
    <property type="project" value="TreeGrafter"/>
</dbReference>
<protein>
    <recommendedName>
        <fullName evidence="2">non-specific serine/threonine protein kinase</fullName>
        <ecNumber evidence="2">2.7.11.1</ecNumber>
    </recommendedName>
    <alternativeName>
        <fullName evidence="8">Autophagy-related protein 1</fullName>
    </alternativeName>
</protein>
<dbReference type="GO" id="GO:0004674">
    <property type="term" value="F:protein serine/threonine kinase activity"/>
    <property type="evidence" value="ECO:0007669"/>
    <property type="project" value="UniProtKB-KW"/>
</dbReference>
<dbReference type="PANTHER" id="PTHR24348:SF22">
    <property type="entry name" value="NON-SPECIFIC SERINE_THREONINE PROTEIN KINASE"/>
    <property type="match status" value="1"/>
</dbReference>
<comment type="subcellular location">
    <subcellularLocation>
        <location evidence="1">Preautophagosomal structure membrane</location>
        <topology evidence="1">Peripheral membrane protein</topology>
    </subcellularLocation>
</comment>
<evidence type="ECO:0000256" key="3">
    <source>
        <dbReference type="ARBA" id="ARBA00022527"/>
    </source>
</evidence>
<dbReference type="AlphaFoldDB" id="A0A6A6Q5B3"/>
<dbReference type="GO" id="GO:0005524">
    <property type="term" value="F:ATP binding"/>
    <property type="evidence" value="ECO:0007669"/>
    <property type="project" value="UniProtKB-KW"/>
</dbReference>
<proteinExistence type="predicted"/>
<dbReference type="EC" id="2.7.11.1" evidence="2"/>
<keyword evidence="5" id="KW-0547">Nucleotide-binding</keyword>
<dbReference type="InterPro" id="IPR011009">
    <property type="entry name" value="Kinase-like_dom_sf"/>
</dbReference>
<evidence type="ECO:0000313" key="13">
    <source>
        <dbReference type="Proteomes" id="UP000799767"/>
    </source>
</evidence>
<dbReference type="GO" id="GO:0034045">
    <property type="term" value="C:phagophore assembly site membrane"/>
    <property type="evidence" value="ECO:0007669"/>
    <property type="project" value="UniProtKB-SubCell"/>
</dbReference>
<evidence type="ECO:0000313" key="12">
    <source>
        <dbReference type="EMBL" id="KAF2487482.1"/>
    </source>
</evidence>
<dbReference type="SUPFAM" id="SSF56112">
    <property type="entry name" value="Protein kinase-like (PK-like)"/>
    <property type="match status" value="1"/>
</dbReference>
<name>A0A6A6Q5B3_9PEZI</name>
<dbReference type="PANTHER" id="PTHR24348">
    <property type="entry name" value="SERINE/THREONINE-PROTEIN KINASE UNC-51-RELATED"/>
    <property type="match status" value="1"/>
</dbReference>
<sequence>MDWTTPDGSYFSLREVHEWTEDYSKQSFLYTSVSAYVQGSPYTARLPEHADEIDEGDVLAALSPVPSACIHPKFSDTVKVAPKVNSAIHYLKAPSFQYDDCQPGETFVADCVLNEVTVLELLSKDPHPNIVSYLGCVEEAGRISHICLKRYDGNLPDYAANGLSADQKKRVIHGVAAAIEHLYSLGLAHNDINPHNICIDSNEEPILIDFDGCLPLGEKLMKGTASVIAICRETGRQISHQQNDLDGLEEIRGFLRCVKET</sequence>
<dbReference type="OrthoDB" id="4062651at2759"/>
<organism evidence="12 13">
    <name type="scientific">Neohortaea acidophila</name>
    <dbReference type="NCBI Taxonomy" id="245834"/>
    <lineage>
        <taxon>Eukaryota</taxon>
        <taxon>Fungi</taxon>
        <taxon>Dikarya</taxon>
        <taxon>Ascomycota</taxon>
        <taxon>Pezizomycotina</taxon>
        <taxon>Dothideomycetes</taxon>
        <taxon>Dothideomycetidae</taxon>
        <taxon>Mycosphaerellales</taxon>
        <taxon>Teratosphaeriaceae</taxon>
        <taxon>Neohortaea</taxon>
    </lineage>
</organism>